<reference evidence="2" key="1">
    <citation type="journal article" date="2021" name="Nat. Commun.">
        <title>Genetic determinants of endophytism in the Arabidopsis root mycobiome.</title>
        <authorList>
            <person name="Mesny F."/>
            <person name="Miyauchi S."/>
            <person name="Thiergart T."/>
            <person name="Pickel B."/>
            <person name="Atanasova L."/>
            <person name="Karlsson M."/>
            <person name="Huettel B."/>
            <person name="Barry K.W."/>
            <person name="Haridas S."/>
            <person name="Chen C."/>
            <person name="Bauer D."/>
            <person name="Andreopoulos W."/>
            <person name="Pangilinan J."/>
            <person name="LaButti K."/>
            <person name="Riley R."/>
            <person name="Lipzen A."/>
            <person name="Clum A."/>
            <person name="Drula E."/>
            <person name="Henrissat B."/>
            <person name="Kohler A."/>
            <person name="Grigoriev I.V."/>
            <person name="Martin F.M."/>
            <person name="Hacquard S."/>
        </authorList>
    </citation>
    <scope>NUCLEOTIDE SEQUENCE</scope>
    <source>
        <strain evidence="2">MPI-CAGE-AT-0147</strain>
    </source>
</reference>
<dbReference type="EMBL" id="JAGMUV010000001">
    <property type="protein sequence ID" value="KAH7175906.1"/>
    <property type="molecule type" value="Genomic_DNA"/>
</dbReference>
<dbReference type="Proteomes" id="UP000738349">
    <property type="component" value="Unassembled WGS sequence"/>
</dbReference>
<keyword evidence="1" id="KW-0732">Signal</keyword>
<name>A0A9P9FTV0_9HYPO</name>
<sequence>MIHWLMVHDPCRAGGLWLHLSRPVLVLAAATQHLLGQLEQPVQDLLLAADEPLRPRDAIYHVGLKLGERLRDDAVNLGFNHDP</sequence>
<accession>A0A9P9FTV0</accession>
<evidence type="ECO:0000313" key="3">
    <source>
        <dbReference type="Proteomes" id="UP000738349"/>
    </source>
</evidence>
<organism evidence="2 3">
    <name type="scientific">Dactylonectria macrodidyma</name>
    <dbReference type="NCBI Taxonomy" id="307937"/>
    <lineage>
        <taxon>Eukaryota</taxon>
        <taxon>Fungi</taxon>
        <taxon>Dikarya</taxon>
        <taxon>Ascomycota</taxon>
        <taxon>Pezizomycotina</taxon>
        <taxon>Sordariomycetes</taxon>
        <taxon>Hypocreomycetidae</taxon>
        <taxon>Hypocreales</taxon>
        <taxon>Nectriaceae</taxon>
        <taxon>Dactylonectria</taxon>
    </lineage>
</organism>
<keyword evidence="3" id="KW-1185">Reference proteome</keyword>
<evidence type="ECO:0000256" key="1">
    <source>
        <dbReference type="SAM" id="SignalP"/>
    </source>
</evidence>
<gene>
    <name evidence="2" type="ORF">EDB81DRAFT_771370</name>
</gene>
<dbReference type="AlphaFoldDB" id="A0A9P9FTV0"/>
<protein>
    <submittedName>
        <fullName evidence="2">Uncharacterized protein</fullName>
    </submittedName>
</protein>
<comment type="caution">
    <text evidence="2">The sequence shown here is derived from an EMBL/GenBank/DDBJ whole genome shotgun (WGS) entry which is preliminary data.</text>
</comment>
<evidence type="ECO:0000313" key="2">
    <source>
        <dbReference type="EMBL" id="KAH7175906.1"/>
    </source>
</evidence>
<feature type="chain" id="PRO_5040106042" evidence="1">
    <location>
        <begin position="29"/>
        <end position="83"/>
    </location>
</feature>
<feature type="signal peptide" evidence="1">
    <location>
        <begin position="1"/>
        <end position="28"/>
    </location>
</feature>
<proteinExistence type="predicted"/>